<protein>
    <recommendedName>
        <fullName evidence="4">Replication-relaxation</fullName>
    </recommendedName>
</protein>
<dbReference type="InterPro" id="IPR025855">
    <property type="entry name" value="Replic_Relax"/>
</dbReference>
<evidence type="ECO:0008006" key="4">
    <source>
        <dbReference type="Google" id="ProtNLM"/>
    </source>
</evidence>
<dbReference type="Pfam" id="PF13814">
    <property type="entry name" value="Replic_Relax"/>
    <property type="match status" value="1"/>
</dbReference>
<dbReference type="Proteomes" id="UP000314251">
    <property type="component" value="Unassembled WGS sequence"/>
</dbReference>
<name>A0A5N6AEB4_9ACTN</name>
<sequence length="298" mass="32454">MVHEHKVLTTHQIAQIGWPSVRSANLRLLQLYRWRILDRFQPFTVSGSAPMHYVLDTAGAAILAAEDGLDPRKLAYRHHTAIGIAHSRQLAHTTGTNGLFTTLIARARHPAAQERLTAWWSETRCTSIFGDIVRPDAYGRWHDQQAGTTEWFLEYDRGTEPLTKLAGKLGRYHQLARASAITTPVLFWLPSAARESGARTALAAAHQSLDDPTLVPVATTHTNAAPPNNGDPAAPRWLPLPGSQSGRLPLAGLTRAWPHLPPVSPTSAQNTATPGSGLRPPPPMPPNRPSLAATSEGW</sequence>
<evidence type="ECO:0000313" key="3">
    <source>
        <dbReference type="Proteomes" id="UP000314251"/>
    </source>
</evidence>
<dbReference type="EMBL" id="VDLY02000006">
    <property type="protein sequence ID" value="KAB8166555.1"/>
    <property type="molecule type" value="Genomic_DNA"/>
</dbReference>
<evidence type="ECO:0000256" key="1">
    <source>
        <dbReference type="SAM" id="MobiDB-lite"/>
    </source>
</evidence>
<accession>A0A5N6AEB4</accession>
<feature type="compositionally biased region" description="Pro residues" evidence="1">
    <location>
        <begin position="279"/>
        <end position="288"/>
    </location>
</feature>
<feature type="region of interest" description="Disordered" evidence="1">
    <location>
        <begin position="218"/>
        <end position="245"/>
    </location>
</feature>
<evidence type="ECO:0000313" key="2">
    <source>
        <dbReference type="EMBL" id="KAB8166555.1"/>
    </source>
</evidence>
<proteinExistence type="predicted"/>
<feature type="compositionally biased region" description="Low complexity" evidence="1">
    <location>
        <begin position="223"/>
        <end position="235"/>
    </location>
</feature>
<comment type="caution">
    <text evidence="2">The sequence shown here is derived from an EMBL/GenBank/DDBJ whole genome shotgun (WGS) entry which is preliminary data.</text>
</comment>
<reference evidence="2" key="1">
    <citation type="submission" date="2019-10" db="EMBL/GenBank/DDBJ databases">
        <title>Nonomuraea sp. nov., isolated from Phyllanthus amarus.</title>
        <authorList>
            <person name="Klykleung N."/>
            <person name="Tanasupawat S."/>
        </authorList>
    </citation>
    <scope>NUCLEOTIDE SEQUENCE [LARGE SCALE GENOMIC DNA]</scope>
    <source>
        <strain evidence="2">3MP-10</strain>
    </source>
</reference>
<dbReference type="AlphaFoldDB" id="A0A5N6AEB4"/>
<dbReference type="OrthoDB" id="2562278at2"/>
<gene>
    <name evidence="2" type="ORF">FH607_011540</name>
</gene>
<feature type="region of interest" description="Disordered" evidence="1">
    <location>
        <begin position="257"/>
        <end position="298"/>
    </location>
</feature>
<keyword evidence="3" id="KW-1185">Reference proteome</keyword>
<organism evidence="2 3">
    <name type="scientific">Streptomyces mimosae</name>
    <dbReference type="NCBI Taxonomy" id="2586635"/>
    <lineage>
        <taxon>Bacteria</taxon>
        <taxon>Bacillati</taxon>
        <taxon>Actinomycetota</taxon>
        <taxon>Actinomycetes</taxon>
        <taxon>Kitasatosporales</taxon>
        <taxon>Streptomycetaceae</taxon>
        <taxon>Streptomyces</taxon>
    </lineage>
</organism>